<evidence type="ECO:0000256" key="8">
    <source>
        <dbReference type="ARBA" id="ARBA00033102"/>
    </source>
</evidence>
<dbReference type="InterPro" id="IPR013785">
    <property type="entry name" value="Aldolase_TIM"/>
</dbReference>
<dbReference type="InterPro" id="IPR027277">
    <property type="entry name" value="NadC/ModD"/>
</dbReference>
<proteinExistence type="inferred from homology"/>
<dbReference type="EC" id="2.4.2.19" evidence="4"/>
<dbReference type="InterPro" id="IPR036068">
    <property type="entry name" value="Nicotinate_pribotase-like_C"/>
</dbReference>
<dbReference type="PANTHER" id="PTHR32179:SF3">
    <property type="entry name" value="NICOTINATE-NUCLEOTIDE PYROPHOSPHORYLASE [CARBOXYLATING]"/>
    <property type="match status" value="1"/>
</dbReference>
<evidence type="ECO:0000256" key="6">
    <source>
        <dbReference type="ARBA" id="ARBA00022676"/>
    </source>
</evidence>
<evidence type="ECO:0000256" key="2">
    <source>
        <dbReference type="ARBA" id="ARBA00004893"/>
    </source>
</evidence>
<feature type="domain" description="Quinolinate phosphoribosyl transferase N-terminal" evidence="11">
    <location>
        <begin position="33"/>
        <end position="109"/>
    </location>
</feature>
<comment type="function">
    <text evidence="1">Involved in the catabolism of quinolinic acid (QA).</text>
</comment>
<gene>
    <name evidence="12" type="ORF">BBW65_07655</name>
</gene>
<dbReference type="GO" id="GO:0004514">
    <property type="term" value="F:nicotinate-nucleotide diphosphorylase (carboxylating) activity"/>
    <property type="evidence" value="ECO:0007669"/>
    <property type="project" value="UniProtKB-EC"/>
</dbReference>
<comment type="pathway">
    <text evidence="2">Cofactor biosynthesis; NAD(+) biosynthesis; nicotinate D-ribonucleotide from quinolinate: step 1/1.</text>
</comment>
<reference evidence="13" key="1">
    <citation type="submission" date="2016-07" db="EMBL/GenBank/DDBJ databases">
        <authorList>
            <person name="Florea S."/>
            <person name="Webb J.S."/>
            <person name="Jaromczyk J."/>
            <person name="Schardl C.L."/>
        </authorList>
    </citation>
    <scope>NUCLEOTIDE SEQUENCE [LARGE SCALE GENOMIC DNA]</scope>
    <source>
        <strain evidence="13">MIT 01-6242</strain>
    </source>
</reference>
<evidence type="ECO:0000259" key="11">
    <source>
        <dbReference type="Pfam" id="PF02749"/>
    </source>
</evidence>
<feature type="domain" description="Quinolinate phosphoribosyl transferase C-terminal" evidence="10">
    <location>
        <begin position="111"/>
        <end position="279"/>
    </location>
</feature>
<evidence type="ECO:0000256" key="3">
    <source>
        <dbReference type="ARBA" id="ARBA00009400"/>
    </source>
</evidence>
<dbReference type="UniPathway" id="UPA00253">
    <property type="reaction ID" value="UER00331"/>
</dbReference>
<dbReference type="Pfam" id="PF01729">
    <property type="entry name" value="QRPTase_C"/>
    <property type="match status" value="1"/>
</dbReference>
<dbReference type="Proteomes" id="UP000092884">
    <property type="component" value="Chromosome"/>
</dbReference>
<protein>
    <recommendedName>
        <fullName evidence="4">nicotinate-nucleotide diphosphorylase (carboxylating)</fullName>
        <ecNumber evidence="4">2.4.2.19</ecNumber>
    </recommendedName>
    <alternativeName>
        <fullName evidence="8">Quinolinate phosphoribosyltransferase [decarboxylating]</fullName>
    </alternativeName>
</protein>
<evidence type="ECO:0000256" key="7">
    <source>
        <dbReference type="ARBA" id="ARBA00022679"/>
    </source>
</evidence>
<dbReference type="GO" id="GO:0034213">
    <property type="term" value="P:quinolinate catabolic process"/>
    <property type="evidence" value="ECO:0007669"/>
    <property type="project" value="TreeGrafter"/>
</dbReference>
<dbReference type="AlphaFoldDB" id="A0A1B1U7C4"/>
<dbReference type="STRING" id="222136.BBW65_07655"/>
<dbReference type="OrthoDB" id="9782546at2"/>
<dbReference type="EMBL" id="CP016503">
    <property type="protein sequence ID" value="ANV98678.1"/>
    <property type="molecule type" value="Genomic_DNA"/>
</dbReference>
<dbReference type="RefSeq" id="WP_066341670.1">
    <property type="nucleotide sequence ID" value="NZ_CP016503.1"/>
</dbReference>
<dbReference type="FunFam" id="3.20.20.70:FF:000030">
    <property type="entry name" value="Nicotinate-nucleotide pyrophosphorylase, carboxylating"/>
    <property type="match status" value="1"/>
</dbReference>
<dbReference type="SUPFAM" id="SSF54675">
    <property type="entry name" value="Nicotinate/Quinolinate PRTase N-terminal domain-like"/>
    <property type="match status" value="1"/>
</dbReference>
<name>A0A1B1U7C4_9HELI</name>
<dbReference type="GO" id="GO:0009435">
    <property type="term" value="P:NAD+ biosynthetic process"/>
    <property type="evidence" value="ECO:0007669"/>
    <property type="project" value="UniProtKB-UniPathway"/>
</dbReference>
<dbReference type="PIRSF" id="PIRSF006250">
    <property type="entry name" value="NadC_ModD"/>
    <property type="match status" value="1"/>
</dbReference>
<evidence type="ECO:0000313" key="12">
    <source>
        <dbReference type="EMBL" id="ANV98678.1"/>
    </source>
</evidence>
<dbReference type="SUPFAM" id="SSF51690">
    <property type="entry name" value="Nicotinate/Quinolinate PRTase C-terminal domain-like"/>
    <property type="match status" value="1"/>
</dbReference>
<comment type="similarity">
    <text evidence="3 9">Belongs to the NadC/ModD family.</text>
</comment>
<keyword evidence="13" id="KW-1185">Reference proteome</keyword>
<evidence type="ECO:0000313" key="13">
    <source>
        <dbReference type="Proteomes" id="UP000092884"/>
    </source>
</evidence>
<evidence type="ECO:0000256" key="5">
    <source>
        <dbReference type="ARBA" id="ARBA00022642"/>
    </source>
</evidence>
<dbReference type="GO" id="GO:0005737">
    <property type="term" value="C:cytoplasm"/>
    <property type="evidence" value="ECO:0007669"/>
    <property type="project" value="TreeGrafter"/>
</dbReference>
<dbReference type="InterPro" id="IPR022412">
    <property type="entry name" value="Quinolinate_PRibosylTrfase_N"/>
</dbReference>
<accession>A0A1B1U7C4</accession>
<evidence type="ECO:0000256" key="4">
    <source>
        <dbReference type="ARBA" id="ARBA00011944"/>
    </source>
</evidence>
<dbReference type="InterPro" id="IPR037128">
    <property type="entry name" value="Quinolinate_PRibosylTase_N_sf"/>
</dbReference>
<dbReference type="CDD" id="cd01572">
    <property type="entry name" value="QPRTase"/>
    <property type="match status" value="1"/>
</dbReference>
<organism evidence="12 13">
    <name type="scientific">Helicobacter enhydrae</name>
    <dbReference type="NCBI Taxonomy" id="222136"/>
    <lineage>
        <taxon>Bacteria</taxon>
        <taxon>Pseudomonadati</taxon>
        <taxon>Campylobacterota</taxon>
        <taxon>Epsilonproteobacteria</taxon>
        <taxon>Campylobacterales</taxon>
        <taxon>Helicobacteraceae</taxon>
        <taxon>Helicobacter</taxon>
    </lineage>
</organism>
<dbReference type="PANTHER" id="PTHR32179">
    <property type="entry name" value="NICOTINATE-NUCLEOTIDE PYROPHOSPHORYLASE [CARBOXYLATING]"/>
    <property type="match status" value="1"/>
</dbReference>
<evidence type="ECO:0000256" key="1">
    <source>
        <dbReference type="ARBA" id="ARBA00003237"/>
    </source>
</evidence>
<sequence length="281" mass="31435">MSLGQKYFSQQIQAFLQEALDEDWGRGDLFELIAQDREVQAKIIAKSSGIFSGEKYLGVLCGMVGVGCKFERHDCEAFREGDTLVELSGSSVMILKIERVALNILQHSSGIATQTHTYAQKIKDYPAKLLDTRKTRPLLRALEKYSVRNGGGFNHRFGLDDALMLKDTHLKCIQNLAKCIKEARDKLPMTTKIEIECANLQECRSAFEAGADVVMCDNMEPVEIAEVVRLRNDCYPHILLEASGNITLDNIQEYAKTGVDYLSSGSLIHQATWLDLSLKIL</sequence>
<dbReference type="Gene3D" id="3.90.1170.20">
    <property type="entry name" value="Quinolinate phosphoribosyl transferase, N-terminal domain"/>
    <property type="match status" value="1"/>
</dbReference>
<dbReference type="Gene3D" id="3.20.20.70">
    <property type="entry name" value="Aldolase class I"/>
    <property type="match status" value="1"/>
</dbReference>
<keyword evidence="7 9" id="KW-0808">Transferase</keyword>
<evidence type="ECO:0000256" key="9">
    <source>
        <dbReference type="PIRNR" id="PIRNR006250"/>
    </source>
</evidence>
<dbReference type="KEGG" id="het:BBW65_07655"/>
<keyword evidence="5" id="KW-0662">Pyridine nucleotide biosynthesis</keyword>
<dbReference type="InterPro" id="IPR002638">
    <property type="entry name" value="Quinolinate_PRibosylTrfase_C"/>
</dbReference>
<dbReference type="Pfam" id="PF02749">
    <property type="entry name" value="QRPTase_N"/>
    <property type="match status" value="1"/>
</dbReference>
<dbReference type="InterPro" id="IPR004393">
    <property type="entry name" value="NadC"/>
</dbReference>
<dbReference type="NCBIfam" id="TIGR00078">
    <property type="entry name" value="nadC"/>
    <property type="match status" value="1"/>
</dbReference>
<keyword evidence="6 9" id="KW-0328">Glycosyltransferase</keyword>
<evidence type="ECO:0000259" key="10">
    <source>
        <dbReference type="Pfam" id="PF01729"/>
    </source>
</evidence>